<dbReference type="GO" id="GO:0015483">
    <property type="term" value="F:long-chain fatty acid transporting porin activity"/>
    <property type="evidence" value="ECO:0007669"/>
    <property type="project" value="TreeGrafter"/>
</dbReference>
<dbReference type="Gene3D" id="2.40.160.60">
    <property type="entry name" value="Outer membrane protein transport protein (OMPP1/FadL/TodX)"/>
    <property type="match status" value="1"/>
</dbReference>
<comment type="similarity">
    <text evidence="2">Belongs to the OmpP1/FadL family.</text>
</comment>
<dbReference type="SUPFAM" id="SSF56935">
    <property type="entry name" value="Porins"/>
    <property type="match status" value="1"/>
</dbReference>
<evidence type="ECO:0000256" key="1">
    <source>
        <dbReference type="ARBA" id="ARBA00004571"/>
    </source>
</evidence>
<accession>A0A0M2V4K5</accession>
<sequence>MTLPKNRLSLAIVLAISSAGVSAEGYKLFEQSVSSMGNAYAGRGAQITDATLVYSNPAALTALDGAQVVGGLNLISAKTNYRHASAQSANGQSVVGRTEGANSLNELVPFVFYANQLSEQLSWGIGFYVPFGLSSDYQDDFVGRYFADETAVQVLSLQPAIGYQLNERWSVGAGISINHAEGTLSKYKDHSGLCELGAASTNAIFGAAIYNGAYCNSHFEVAGSDIAFGYTLGIHGEPLPGTRLALTWHSAVRYTLKGNSVISNTPITGASVAGNPNYLVVAPNLPAIDLNTGKLAANNSLVEASQLALTTPASAAFSLDQQLTAAWSVQFSAAWTQWSKFQSIDIISTDANPSISLSTQQSANLNSGGYIGYIPQYWRNSWSLAVGATYAYRPDLTLKTGVAFDQNPISQHHKSARIPTDDRVWLTVGANWQVNDKLSLDLAYGYMFSGDVSVNEREYNVQDQPLYHSGYQGQYSNKGQLLAVQANYRF</sequence>
<dbReference type="PANTHER" id="PTHR35093">
    <property type="entry name" value="OUTER MEMBRANE PROTEIN NMB0088-RELATED"/>
    <property type="match status" value="1"/>
</dbReference>
<dbReference type="STRING" id="336831.WG68_11475"/>
<evidence type="ECO:0000256" key="5">
    <source>
        <dbReference type="ARBA" id="ARBA00022729"/>
    </source>
</evidence>
<dbReference type="PANTHER" id="PTHR35093:SF8">
    <property type="entry name" value="OUTER MEMBRANE PROTEIN NMB0088-RELATED"/>
    <property type="match status" value="1"/>
</dbReference>
<evidence type="ECO:0000313" key="9">
    <source>
        <dbReference type="EMBL" id="KKO45334.1"/>
    </source>
</evidence>
<comment type="caution">
    <text evidence="9">The sequence shown here is derived from an EMBL/GenBank/DDBJ whole genome shotgun (WGS) entry which is preliminary data.</text>
</comment>
<dbReference type="OrthoDB" id="19849at2"/>
<organism evidence="9 10">
    <name type="scientific">Arsukibacterium ikkense</name>
    <dbReference type="NCBI Taxonomy" id="336831"/>
    <lineage>
        <taxon>Bacteria</taxon>
        <taxon>Pseudomonadati</taxon>
        <taxon>Pseudomonadota</taxon>
        <taxon>Gammaproteobacteria</taxon>
        <taxon>Chromatiales</taxon>
        <taxon>Chromatiaceae</taxon>
        <taxon>Arsukibacterium</taxon>
    </lineage>
</organism>
<dbReference type="GO" id="GO:0009279">
    <property type="term" value="C:cell outer membrane"/>
    <property type="evidence" value="ECO:0007669"/>
    <property type="project" value="UniProtKB-SubCell"/>
</dbReference>
<dbReference type="RefSeq" id="WP_046557829.1">
    <property type="nucleotide sequence ID" value="NZ_LAHO01000010.1"/>
</dbReference>
<dbReference type="Pfam" id="PF03349">
    <property type="entry name" value="Toluene_X"/>
    <property type="match status" value="1"/>
</dbReference>
<keyword evidence="7" id="KW-0998">Cell outer membrane</keyword>
<reference evidence="9 10" key="1">
    <citation type="submission" date="2015-03" db="EMBL/GenBank/DDBJ databases">
        <title>Draft genome sequences of two protease-producing strains of Arsukibacterium isolated from two cold and alkaline environments.</title>
        <authorList>
            <person name="Lylloff J.E."/>
            <person name="Skov L.B."/>
            <person name="Jepsen M."/>
            <person name="Hallin P.F."/>
            <person name="Sorensen S.J."/>
            <person name="Stougaard P."/>
            <person name="Glaring M.A."/>
        </authorList>
    </citation>
    <scope>NUCLEOTIDE SEQUENCE [LARGE SCALE GENOMIC DNA]</scope>
    <source>
        <strain evidence="9 10">GCM72</strain>
    </source>
</reference>
<dbReference type="PATRIC" id="fig|336831.14.peg.509"/>
<name>A0A0M2V4K5_9GAMM</name>
<keyword evidence="4" id="KW-0812">Transmembrane</keyword>
<keyword evidence="10" id="KW-1185">Reference proteome</keyword>
<evidence type="ECO:0000256" key="3">
    <source>
        <dbReference type="ARBA" id="ARBA00022452"/>
    </source>
</evidence>
<dbReference type="AlphaFoldDB" id="A0A0M2V4K5"/>
<evidence type="ECO:0000256" key="6">
    <source>
        <dbReference type="ARBA" id="ARBA00023136"/>
    </source>
</evidence>
<dbReference type="EMBL" id="LAHO01000010">
    <property type="protein sequence ID" value="KKO45334.1"/>
    <property type="molecule type" value="Genomic_DNA"/>
</dbReference>
<evidence type="ECO:0000256" key="7">
    <source>
        <dbReference type="ARBA" id="ARBA00023237"/>
    </source>
</evidence>
<evidence type="ECO:0000256" key="2">
    <source>
        <dbReference type="ARBA" id="ARBA00008163"/>
    </source>
</evidence>
<dbReference type="Proteomes" id="UP000034228">
    <property type="component" value="Unassembled WGS sequence"/>
</dbReference>
<keyword evidence="3" id="KW-1134">Transmembrane beta strand</keyword>
<dbReference type="InterPro" id="IPR005017">
    <property type="entry name" value="OMPP1/FadL/TodX"/>
</dbReference>
<keyword evidence="5 8" id="KW-0732">Signal</keyword>
<feature type="chain" id="PRO_5005644492" evidence="8">
    <location>
        <begin position="24"/>
        <end position="490"/>
    </location>
</feature>
<keyword evidence="6" id="KW-0472">Membrane</keyword>
<gene>
    <name evidence="9" type="ORF">WG68_11475</name>
</gene>
<comment type="subcellular location">
    <subcellularLocation>
        <location evidence="1">Cell outer membrane</location>
        <topology evidence="1">Multi-pass membrane protein</topology>
    </subcellularLocation>
</comment>
<feature type="signal peptide" evidence="8">
    <location>
        <begin position="1"/>
        <end position="23"/>
    </location>
</feature>
<proteinExistence type="inferred from homology"/>
<evidence type="ECO:0000256" key="4">
    <source>
        <dbReference type="ARBA" id="ARBA00022692"/>
    </source>
</evidence>
<protein>
    <submittedName>
        <fullName evidence="9">Long-chain fatty acid transporter</fullName>
    </submittedName>
</protein>
<evidence type="ECO:0000256" key="8">
    <source>
        <dbReference type="SAM" id="SignalP"/>
    </source>
</evidence>
<evidence type="ECO:0000313" key="10">
    <source>
        <dbReference type="Proteomes" id="UP000034228"/>
    </source>
</evidence>